<feature type="transmembrane region" description="Helical" evidence="1">
    <location>
        <begin position="20"/>
        <end position="50"/>
    </location>
</feature>
<feature type="transmembrane region" description="Helical" evidence="1">
    <location>
        <begin position="116"/>
        <end position="136"/>
    </location>
</feature>
<feature type="transmembrane region" description="Helical" evidence="1">
    <location>
        <begin position="414"/>
        <end position="430"/>
    </location>
</feature>
<dbReference type="InterPro" id="IPR002823">
    <property type="entry name" value="DUF112_TM"/>
</dbReference>
<dbReference type="Pfam" id="PF01970">
    <property type="entry name" value="TctA"/>
    <property type="match status" value="1"/>
</dbReference>
<evidence type="ECO:0000313" key="3">
    <source>
        <dbReference type="EMBL" id="SCM83287.1"/>
    </source>
</evidence>
<dbReference type="AlphaFoldDB" id="A0A212M0N7"/>
<feature type="transmembrane region" description="Helical" evidence="1">
    <location>
        <begin position="170"/>
        <end position="189"/>
    </location>
</feature>
<name>A0A212M0N7_9FIRM</name>
<feature type="transmembrane region" description="Helical" evidence="1">
    <location>
        <begin position="62"/>
        <end position="85"/>
    </location>
</feature>
<feature type="transmembrane region" description="Helical" evidence="1">
    <location>
        <begin position="262"/>
        <end position="285"/>
    </location>
</feature>
<feature type="transmembrane region" description="Helical" evidence="1">
    <location>
        <begin position="358"/>
        <end position="381"/>
    </location>
</feature>
<proteinExistence type="predicted"/>
<keyword evidence="1" id="KW-0472">Membrane</keyword>
<feature type="transmembrane region" description="Helical" evidence="1">
    <location>
        <begin position="333"/>
        <end position="352"/>
    </location>
</feature>
<protein>
    <recommendedName>
        <fullName evidence="2">DUF112 domain-containing protein</fullName>
    </recommendedName>
</protein>
<dbReference type="EMBL" id="FMJE01000007">
    <property type="protein sequence ID" value="SCM83287.1"/>
    <property type="molecule type" value="Genomic_DNA"/>
</dbReference>
<sequence length="503" mass="53460">MEEIFSHLLNGFGLALTEKNLMAALAGAVMGMFVGALPGIGSVMGVALLLPLTFKMDPTTAIIMLAALYYSTMFAGSFTAILINIPGDPPAVMTTMDGYQLTLRGKAGKALAVSNWSSFVAGFIGVVILTFMGPMLANVGLAFGPAEMTSVILLAIMAIAWLLGDNPRKGLLSTCLGILLATVGLDLAVAMPRFSFGVNELLSGIDFIPLVIGLLGVNEIVTMALNKTGYQFKTTEKLSLKSNYLNWKEIKQIFRPTMVSSFMGTFVGCIPGAGTTTASFLAYVLEKRTGKNKENMGKGALEGVAAPEAANNAAAAGAFAPLLSLGIPSSGTAAILLGGLMMWGITPGPLLFTDHPDLAWGLIASMYTGNVVCMIIAALSIPLMVHALRIPPAILTPIIIVICIVSAYSVNNSLFDIWIMIAIGIVGYFFNRYKYPVAPFLMAFILTPRLETSLRQAFDISNGNAMIFIDKPISLAFLTAILLFFVVPPCIKFGRTCFTKKDL</sequence>
<feature type="domain" description="DUF112" evidence="2">
    <location>
        <begin position="21"/>
        <end position="441"/>
    </location>
</feature>
<accession>A0A212M0N7</accession>
<dbReference type="RefSeq" id="WP_188397727.1">
    <property type="nucleotide sequence ID" value="NZ_LT608335.1"/>
</dbReference>
<feature type="transmembrane region" description="Helical" evidence="1">
    <location>
        <begin position="148"/>
        <end position="164"/>
    </location>
</feature>
<dbReference type="PANTHER" id="PTHR35342">
    <property type="entry name" value="TRICARBOXYLIC TRANSPORT PROTEIN"/>
    <property type="match status" value="1"/>
</dbReference>
<evidence type="ECO:0000259" key="2">
    <source>
        <dbReference type="Pfam" id="PF01970"/>
    </source>
</evidence>
<evidence type="ECO:0000256" key="1">
    <source>
        <dbReference type="SAM" id="Phobius"/>
    </source>
</evidence>
<keyword evidence="1" id="KW-1133">Transmembrane helix</keyword>
<reference evidence="3" key="1">
    <citation type="submission" date="2016-08" db="EMBL/GenBank/DDBJ databases">
        <authorList>
            <person name="Seilhamer J.J."/>
        </authorList>
    </citation>
    <scope>NUCLEOTIDE SEQUENCE</scope>
    <source>
        <strain evidence="3">86</strain>
    </source>
</reference>
<gene>
    <name evidence="3" type="ORF">KL86SPO_70145</name>
</gene>
<feature type="transmembrane region" description="Helical" evidence="1">
    <location>
        <begin position="473"/>
        <end position="491"/>
    </location>
</feature>
<dbReference type="PANTHER" id="PTHR35342:SF5">
    <property type="entry name" value="TRICARBOXYLIC TRANSPORT PROTEIN"/>
    <property type="match status" value="1"/>
</dbReference>
<feature type="transmembrane region" description="Helical" evidence="1">
    <location>
        <begin position="388"/>
        <end position="408"/>
    </location>
</feature>
<organism evidence="3">
    <name type="scientific">uncultured Sporomusa sp</name>
    <dbReference type="NCBI Taxonomy" id="307249"/>
    <lineage>
        <taxon>Bacteria</taxon>
        <taxon>Bacillati</taxon>
        <taxon>Bacillota</taxon>
        <taxon>Negativicutes</taxon>
        <taxon>Selenomonadales</taxon>
        <taxon>Sporomusaceae</taxon>
        <taxon>Sporomusa</taxon>
        <taxon>environmental samples</taxon>
    </lineage>
</organism>
<keyword evidence="1" id="KW-0812">Transmembrane</keyword>